<comment type="caution">
    <text evidence="1">The sequence shown here is derived from an EMBL/GenBank/DDBJ whole genome shotgun (WGS) entry which is preliminary data.</text>
</comment>
<gene>
    <name evidence="1" type="ORF">N0A02_23220</name>
</gene>
<organism evidence="1 2">
    <name type="scientific">Paraburkholderia acidicola</name>
    <dbReference type="NCBI Taxonomy" id="1912599"/>
    <lineage>
        <taxon>Bacteria</taxon>
        <taxon>Pseudomonadati</taxon>
        <taxon>Pseudomonadota</taxon>
        <taxon>Betaproteobacteria</taxon>
        <taxon>Burkholderiales</taxon>
        <taxon>Burkholderiaceae</taxon>
        <taxon>Paraburkholderia</taxon>
    </lineage>
</organism>
<sequence length="258" mass="29083">MSIEDGYGDDWIPTATHVRDFSCDAVFLINDGHSIGTGGDLSDEERERLSEPLRELGLPQLARTHLPTRDLLNRETHLARYYEQLIAIAGARGSTHEMQSGGFPYFAVKPAFVSAGQDLTNFLWIDWVAETAEVLKALADFDQSAPREVWDDLDQGWAVRIVSRGPMTYVIEWNWEDDEAVLAGYVFATDELARQAAAAHERLSIIHRRLIELLGHDYWTYVPLAVEARAKITPAVIGRKLLASIGLPRAKRRDRQSR</sequence>
<proteinExistence type="predicted"/>
<dbReference type="RefSeq" id="WP_349544231.1">
    <property type="nucleotide sequence ID" value="NZ_JAOALG010000002.1"/>
</dbReference>
<dbReference type="EMBL" id="JAOALG010000002">
    <property type="protein sequence ID" value="MEQ5842362.1"/>
    <property type="molecule type" value="Genomic_DNA"/>
</dbReference>
<evidence type="ECO:0000313" key="2">
    <source>
        <dbReference type="Proteomes" id="UP001469089"/>
    </source>
</evidence>
<reference evidence="1 2" key="1">
    <citation type="journal article" date="2024" name="Chem. Sci.">
        <title>Discovery of a lagriamide polyketide by integrated genome mining, isotopic labeling, and untargeted metabolomics.</title>
        <authorList>
            <person name="Fergusson C.H."/>
            <person name="Saulog J."/>
            <person name="Paulo B.S."/>
            <person name="Wilson D.M."/>
            <person name="Liu D.Y."/>
            <person name="Morehouse N.J."/>
            <person name="Waterworth S."/>
            <person name="Barkei J."/>
            <person name="Gray C.A."/>
            <person name="Kwan J.C."/>
            <person name="Eustaquio A.S."/>
            <person name="Linington R.G."/>
        </authorList>
    </citation>
    <scope>NUCLEOTIDE SEQUENCE [LARGE SCALE GENOMIC DNA]</scope>
    <source>
        <strain evidence="1 2">RL17-338-BIF-B</strain>
    </source>
</reference>
<name>A0ABV1LSR0_9BURK</name>
<evidence type="ECO:0000313" key="1">
    <source>
        <dbReference type="EMBL" id="MEQ5842362.1"/>
    </source>
</evidence>
<dbReference type="Proteomes" id="UP001469089">
    <property type="component" value="Unassembled WGS sequence"/>
</dbReference>
<protein>
    <submittedName>
        <fullName evidence="1">Uncharacterized protein</fullName>
    </submittedName>
</protein>
<keyword evidence="2" id="KW-1185">Reference proteome</keyword>
<accession>A0ABV1LSR0</accession>